<dbReference type="InterPro" id="IPR015943">
    <property type="entry name" value="WD40/YVTN_repeat-like_dom_sf"/>
</dbReference>
<dbReference type="InterPro" id="IPR004843">
    <property type="entry name" value="Calcineurin-like_PHP"/>
</dbReference>
<dbReference type="EMBL" id="VSSQ01000221">
    <property type="protein sequence ID" value="MPL86407.1"/>
    <property type="molecule type" value="Genomic_DNA"/>
</dbReference>
<evidence type="ECO:0000259" key="3">
    <source>
        <dbReference type="Pfam" id="PF16371"/>
    </source>
</evidence>
<feature type="domain" description="Calcineurin-like phosphoesterase N-terminal" evidence="3">
    <location>
        <begin position="25"/>
        <end position="94"/>
    </location>
</feature>
<dbReference type="Gene3D" id="3.60.21.10">
    <property type="match status" value="1"/>
</dbReference>
<evidence type="ECO:0000313" key="4">
    <source>
        <dbReference type="EMBL" id="MPL86407.1"/>
    </source>
</evidence>
<reference evidence="4" key="1">
    <citation type="submission" date="2019-08" db="EMBL/GenBank/DDBJ databases">
        <authorList>
            <person name="Kucharzyk K."/>
            <person name="Murdoch R.W."/>
            <person name="Higgins S."/>
            <person name="Loffler F."/>
        </authorList>
    </citation>
    <scope>NUCLEOTIDE SEQUENCE</scope>
</reference>
<dbReference type="GO" id="GO:0016787">
    <property type="term" value="F:hydrolase activity"/>
    <property type="evidence" value="ECO:0007669"/>
    <property type="project" value="InterPro"/>
</dbReference>
<dbReference type="SMART" id="SM00564">
    <property type="entry name" value="PQQ"/>
    <property type="match status" value="6"/>
</dbReference>
<dbReference type="InterPro" id="IPR029052">
    <property type="entry name" value="Metallo-depent_PP-like"/>
</dbReference>
<dbReference type="Gene3D" id="2.130.10.10">
    <property type="entry name" value="YVTN repeat-like/Quinoprotein amine dehydrogenase"/>
    <property type="match status" value="2"/>
</dbReference>
<dbReference type="PANTHER" id="PTHR34512">
    <property type="entry name" value="CELL SURFACE PROTEIN"/>
    <property type="match status" value="1"/>
</dbReference>
<dbReference type="InterPro" id="IPR011047">
    <property type="entry name" value="Quinoprotein_ADH-like_sf"/>
</dbReference>
<feature type="domain" description="Pyrrolo-quinoline quinone repeat" evidence="2">
    <location>
        <begin position="599"/>
        <end position="775"/>
    </location>
</feature>
<comment type="caution">
    <text evidence="4">The sequence shown here is derived from an EMBL/GenBank/DDBJ whole genome shotgun (WGS) entry which is preliminary data.</text>
</comment>
<organism evidence="4">
    <name type="scientific">bioreactor metagenome</name>
    <dbReference type="NCBI Taxonomy" id="1076179"/>
    <lineage>
        <taxon>unclassified sequences</taxon>
        <taxon>metagenomes</taxon>
        <taxon>ecological metagenomes</taxon>
    </lineage>
</organism>
<dbReference type="AlphaFoldDB" id="A0A644V5C3"/>
<feature type="domain" description="Calcineurin-like phosphoesterase" evidence="1">
    <location>
        <begin position="105"/>
        <end position="276"/>
    </location>
</feature>
<evidence type="ECO:0000259" key="2">
    <source>
        <dbReference type="Pfam" id="PF13360"/>
    </source>
</evidence>
<evidence type="ECO:0000259" key="1">
    <source>
        <dbReference type="Pfam" id="PF00149"/>
    </source>
</evidence>
<accession>A0A644V5C3</accession>
<dbReference type="InterPro" id="IPR018391">
    <property type="entry name" value="PQQ_b-propeller_rpt"/>
</dbReference>
<dbReference type="Pfam" id="PF13360">
    <property type="entry name" value="PQQ_2"/>
    <property type="match status" value="2"/>
</dbReference>
<dbReference type="Pfam" id="PF00149">
    <property type="entry name" value="Metallophos"/>
    <property type="match status" value="1"/>
</dbReference>
<proteinExistence type="predicted"/>
<dbReference type="SUPFAM" id="SSF56300">
    <property type="entry name" value="Metallo-dependent phosphatases"/>
    <property type="match status" value="1"/>
</dbReference>
<name>A0A644V5C3_9ZZZZ</name>
<gene>
    <name evidence="4" type="primary">bamB_8</name>
    <name evidence="4" type="ORF">SDC9_32387</name>
</gene>
<protein>
    <submittedName>
        <fullName evidence="4">Outer membrane protein assembly factor BamB</fullName>
    </submittedName>
</protein>
<dbReference type="Pfam" id="PF16371">
    <property type="entry name" value="MetallophosN"/>
    <property type="match status" value="1"/>
</dbReference>
<dbReference type="InterPro" id="IPR002372">
    <property type="entry name" value="PQQ_rpt_dom"/>
</dbReference>
<sequence>MRILLSVAAFLLAISHTAMAHWVSGRVEDVKGAGIKDVVVSDGYSVVKSDSAGTFFFNTSPAAKFIFVSTPDGFDHEGGFYHRLDPSSESYTFKLVRRDNYPGFFIHTGDTEASVYKDWVTLFKSYVNNTKPAFVLLNGDICYEKGMRFHAKELNESKLGVRTVYTLGNHDLVDGPSGEALYEELFGPVWYSFNINGVHFVNLPVLQGDRKPGYTSEDVYTWLKNDLEAIKPGTPVIIFNHHLVGFESDFVLKTTGFELDLKAYNLKAYLYAHYHTNMFHKTSRGGVTTISSMSPNKGGINHSPSSFRVINFNSAGEVETKLIYSPLDKLVRATAYEDETGSRSLFGRERKEIKVVATIYDTPSNVTVANAVAGKKEYKMTKESDFTWSVSFPSSAVKDLNSADAVKIKAEFSDGSVIVKPADIYSAPVVSWRASAGGAIHMVTPVLTDKYVITATADDESAKKSAIVAFEKSSGKIAWKIPVDNSVKNRMEYWNGMLYAADVEGKVYAADVSKGSLKWSRELRRGAIHPSYNQGVVVYNDVVYAGQGDFLTAMRAKDGKILWVNNSWRGGVTTVASPVVEPGSGVLLTSAYWTGRFAHSSEDGKLLWEKRDNDTRIADNSPVAFGGSFFYTSPNYITEVDPLSGEERVKRHISYTVNSYSKPLVTDKYYIVGTTDKGVVAFNRREDYREMWNFRTNPALIYTAPYTKDFQLTVESSPLLYAGDVYFGANDGYVYCVNAETGVFKWRFNTGSPNLASPVIESGVLYIADFAGNIWALKL</sequence>
<dbReference type="SUPFAM" id="SSF50998">
    <property type="entry name" value="Quinoprotein alcohol dehydrogenase-like"/>
    <property type="match status" value="2"/>
</dbReference>
<feature type="domain" description="Pyrrolo-quinoline quinone repeat" evidence="2">
    <location>
        <begin position="432"/>
        <end position="581"/>
    </location>
</feature>
<dbReference type="PANTHER" id="PTHR34512:SF30">
    <property type="entry name" value="OUTER MEMBRANE PROTEIN ASSEMBLY FACTOR BAMB"/>
    <property type="match status" value="1"/>
</dbReference>
<dbReference type="InterPro" id="IPR032285">
    <property type="entry name" value="Metallophos_N"/>
</dbReference>